<name>A0A5E5BJ56_9BURK</name>
<feature type="domain" description="Insertion element IS402-like" evidence="2">
    <location>
        <begin position="11"/>
        <end position="94"/>
    </location>
</feature>
<proteinExistence type="predicted"/>
<accession>A0A5E5BJ56</accession>
<gene>
    <name evidence="3" type="ORF">PSP31121_05399</name>
</gene>
<evidence type="ECO:0000313" key="4">
    <source>
        <dbReference type="Proteomes" id="UP000335538"/>
    </source>
</evidence>
<protein>
    <submittedName>
        <fullName evidence="3">Transposase</fullName>
    </submittedName>
</protein>
<dbReference type="InterPro" id="IPR025161">
    <property type="entry name" value="IS402-like_dom"/>
</dbReference>
<reference evidence="3 4" key="1">
    <citation type="submission" date="2019-08" db="EMBL/GenBank/DDBJ databases">
        <authorList>
            <person name="Peeters C."/>
        </authorList>
    </citation>
    <scope>NUCLEOTIDE SEQUENCE [LARGE SCALE GENOMIC DNA]</scope>
    <source>
        <strain evidence="3 4">LMG 31121</strain>
    </source>
</reference>
<evidence type="ECO:0000259" key="2">
    <source>
        <dbReference type="Pfam" id="PF13340"/>
    </source>
</evidence>
<evidence type="ECO:0000256" key="1">
    <source>
        <dbReference type="SAM" id="MobiDB-lite"/>
    </source>
</evidence>
<dbReference type="EMBL" id="CABPSR010000033">
    <property type="protein sequence ID" value="VVE85744.1"/>
    <property type="molecule type" value="Genomic_DNA"/>
</dbReference>
<sequence length="163" mass="18420">MLMKRVPSWEVTDEFWQRVEPLIPPRPAADKIYLRKPGAGRPPKPARLVFEAIVYVLRTGCPWKALPKERFGSASAIHQRFLEWEAAGFFEALWTAGLAEDAPMEGIAWRWHSADGAMMQAPLAQKAVRSPPTDRGKKRQHASPAGGRSWRPVVARRDRGQRS</sequence>
<dbReference type="Proteomes" id="UP000335538">
    <property type="component" value="Unassembled WGS sequence"/>
</dbReference>
<feature type="region of interest" description="Disordered" evidence="1">
    <location>
        <begin position="122"/>
        <end position="163"/>
    </location>
</feature>
<dbReference type="PANTHER" id="PTHR30007">
    <property type="entry name" value="PHP DOMAIN PROTEIN"/>
    <property type="match status" value="1"/>
</dbReference>
<dbReference type="AlphaFoldDB" id="A0A5E5BJ56"/>
<dbReference type="Pfam" id="PF13340">
    <property type="entry name" value="DUF4096"/>
    <property type="match status" value="1"/>
</dbReference>
<dbReference type="PANTHER" id="PTHR30007:SF0">
    <property type="entry name" value="TRANSPOSASE"/>
    <property type="match status" value="1"/>
</dbReference>
<evidence type="ECO:0000313" key="3">
    <source>
        <dbReference type="EMBL" id="VVE85744.1"/>
    </source>
</evidence>
<organism evidence="3 4">
    <name type="scientific">Pandoraea sputorum</name>
    <dbReference type="NCBI Taxonomy" id="93222"/>
    <lineage>
        <taxon>Bacteria</taxon>
        <taxon>Pseudomonadati</taxon>
        <taxon>Pseudomonadota</taxon>
        <taxon>Betaproteobacteria</taxon>
        <taxon>Burkholderiales</taxon>
        <taxon>Burkholderiaceae</taxon>
        <taxon>Pandoraea</taxon>
    </lineage>
</organism>